<evidence type="ECO:0000256" key="5">
    <source>
        <dbReference type="ARBA" id="ARBA00022519"/>
    </source>
</evidence>
<reference evidence="13 14" key="1">
    <citation type="submission" date="2015-08" db="EMBL/GenBank/DDBJ databases">
        <title>Draft Genome Sequence of Pseudoalteromonas porphyrae UCD-SED14.</title>
        <authorList>
            <person name="Coil D.A."/>
            <person name="Jospin G."/>
            <person name="Lee R.D."/>
            <person name="Eisen J.A."/>
        </authorList>
    </citation>
    <scope>NUCLEOTIDE SEQUENCE [LARGE SCALE GENOMIC DNA]</scope>
    <source>
        <strain evidence="13 14">UCD-SED14</strain>
    </source>
</reference>
<evidence type="ECO:0000259" key="12">
    <source>
        <dbReference type="Pfam" id="PF12019"/>
    </source>
</evidence>
<keyword evidence="4" id="KW-0488">Methylation</keyword>
<keyword evidence="5" id="KW-0997">Cell inner membrane</keyword>
<dbReference type="GO" id="GO:0005886">
    <property type="term" value="C:plasma membrane"/>
    <property type="evidence" value="ECO:0007669"/>
    <property type="project" value="UniProtKB-SubCell"/>
</dbReference>
<keyword evidence="8 11" id="KW-0472">Membrane</keyword>
<dbReference type="InterPro" id="IPR022346">
    <property type="entry name" value="T2SS_GspH"/>
</dbReference>
<feature type="transmembrane region" description="Helical" evidence="11">
    <location>
        <begin position="12"/>
        <end position="34"/>
    </location>
</feature>
<evidence type="ECO:0000313" key="14">
    <source>
        <dbReference type="Proteomes" id="UP000037848"/>
    </source>
</evidence>
<dbReference type="STRING" id="187330.AMS58_11305"/>
<evidence type="ECO:0000256" key="3">
    <source>
        <dbReference type="ARBA" id="ARBA00022475"/>
    </source>
</evidence>
<dbReference type="Pfam" id="PF12019">
    <property type="entry name" value="GspH"/>
    <property type="match status" value="1"/>
</dbReference>
<evidence type="ECO:0000256" key="7">
    <source>
        <dbReference type="ARBA" id="ARBA00022989"/>
    </source>
</evidence>
<keyword evidence="3" id="KW-1003">Cell membrane</keyword>
<protein>
    <recommendedName>
        <fullName evidence="2">Type II secretion system protein H</fullName>
    </recommendedName>
    <alternativeName>
        <fullName evidence="10">General secretion pathway protein H</fullName>
    </alternativeName>
</protein>
<dbReference type="AlphaFoldDB" id="A0A0N1EWP6"/>
<dbReference type="Proteomes" id="UP000037848">
    <property type="component" value="Unassembled WGS sequence"/>
</dbReference>
<evidence type="ECO:0000313" key="13">
    <source>
        <dbReference type="EMBL" id="KPH64720.1"/>
    </source>
</evidence>
<keyword evidence="6 11" id="KW-0812">Transmembrane</keyword>
<organism evidence="13 14">
    <name type="scientific">Pseudoalteromonas porphyrae</name>
    <dbReference type="NCBI Taxonomy" id="187330"/>
    <lineage>
        <taxon>Bacteria</taxon>
        <taxon>Pseudomonadati</taxon>
        <taxon>Pseudomonadota</taxon>
        <taxon>Gammaproteobacteria</taxon>
        <taxon>Alteromonadales</taxon>
        <taxon>Pseudoalteromonadaceae</taxon>
        <taxon>Pseudoalteromonas</taxon>
    </lineage>
</organism>
<comment type="similarity">
    <text evidence="9">Belongs to the GSP H family.</text>
</comment>
<dbReference type="SUPFAM" id="SSF54523">
    <property type="entry name" value="Pili subunits"/>
    <property type="match status" value="1"/>
</dbReference>
<evidence type="ECO:0000256" key="2">
    <source>
        <dbReference type="ARBA" id="ARBA00021549"/>
    </source>
</evidence>
<evidence type="ECO:0000256" key="10">
    <source>
        <dbReference type="ARBA" id="ARBA00030775"/>
    </source>
</evidence>
<sequence>MKQLMPLHQHSGITLIEIMIGVCILSILLHFTVFQMSEVLARVRAENNTALLHRGLYLSRLYAIEHNTFTTFCAMKNKRCVLDQWDKQVVVFTDKKNFGVRDPNEEILMVFDLAHQADRLKYPRRMITFRPDGTPNALNNGTFIYCPNYQQAKLAGYAVTLSQTGRARVKSTKECQSASL</sequence>
<dbReference type="Gene3D" id="3.55.40.10">
    <property type="entry name" value="minor pseudopilin epsh domain"/>
    <property type="match status" value="1"/>
</dbReference>
<name>A0A0N1EWP6_9GAMM</name>
<evidence type="ECO:0000256" key="4">
    <source>
        <dbReference type="ARBA" id="ARBA00022481"/>
    </source>
</evidence>
<dbReference type="PATRIC" id="fig|187330.3.peg.2875"/>
<dbReference type="EMBL" id="LHPH01000004">
    <property type="protein sequence ID" value="KPH64720.1"/>
    <property type="molecule type" value="Genomic_DNA"/>
</dbReference>
<dbReference type="InterPro" id="IPR045584">
    <property type="entry name" value="Pilin-like"/>
</dbReference>
<proteinExistence type="inferred from homology"/>
<evidence type="ECO:0000256" key="9">
    <source>
        <dbReference type="ARBA" id="ARBA00025772"/>
    </source>
</evidence>
<gene>
    <name evidence="13" type="ORF">ADS77_05515</name>
</gene>
<evidence type="ECO:0000256" key="8">
    <source>
        <dbReference type="ARBA" id="ARBA00023136"/>
    </source>
</evidence>
<accession>A0A0N1EWP6</accession>
<evidence type="ECO:0000256" key="11">
    <source>
        <dbReference type="SAM" id="Phobius"/>
    </source>
</evidence>
<feature type="domain" description="General secretion pathway GspH" evidence="12">
    <location>
        <begin position="52"/>
        <end position="165"/>
    </location>
</feature>
<keyword evidence="7 11" id="KW-1133">Transmembrane helix</keyword>
<dbReference type="GO" id="GO:0015628">
    <property type="term" value="P:protein secretion by the type II secretion system"/>
    <property type="evidence" value="ECO:0007669"/>
    <property type="project" value="InterPro"/>
</dbReference>
<dbReference type="GO" id="GO:0015627">
    <property type="term" value="C:type II protein secretion system complex"/>
    <property type="evidence" value="ECO:0007669"/>
    <property type="project" value="InterPro"/>
</dbReference>
<evidence type="ECO:0000256" key="1">
    <source>
        <dbReference type="ARBA" id="ARBA00004377"/>
    </source>
</evidence>
<keyword evidence="14" id="KW-1185">Reference proteome</keyword>
<comment type="caution">
    <text evidence="13">The sequence shown here is derived from an EMBL/GenBank/DDBJ whole genome shotgun (WGS) entry which is preliminary data.</text>
</comment>
<evidence type="ECO:0000256" key="6">
    <source>
        <dbReference type="ARBA" id="ARBA00022692"/>
    </source>
</evidence>
<comment type="subcellular location">
    <subcellularLocation>
        <location evidence="1">Cell inner membrane</location>
        <topology evidence="1">Single-pass membrane protein</topology>
    </subcellularLocation>
</comment>